<keyword evidence="1" id="KW-0472">Membrane</keyword>
<feature type="transmembrane region" description="Helical" evidence="1">
    <location>
        <begin position="222"/>
        <end position="243"/>
    </location>
</feature>
<accession>A0A1E5G1A8</accession>
<keyword evidence="1" id="KW-1133">Transmembrane helix</keyword>
<dbReference type="Proteomes" id="UP000094296">
    <property type="component" value="Unassembled WGS sequence"/>
</dbReference>
<feature type="transmembrane region" description="Helical" evidence="1">
    <location>
        <begin position="152"/>
        <end position="172"/>
    </location>
</feature>
<evidence type="ECO:0008006" key="4">
    <source>
        <dbReference type="Google" id="ProtNLM"/>
    </source>
</evidence>
<name>A0A1E5G1A8_9FIRM</name>
<dbReference type="STRING" id="766136.BHF68_08200"/>
<evidence type="ECO:0000313" key="2">
    <source>
        <dbReference type="EMBL" id="OEF96614.1"/>
    </source>
</evidence>
<sequence>MSLIAANAQELTKKQYLYKLKAYMGLLFSMILVQLVGLLFSFGGVGDMRTHSDGIVMGVKTYSGDIIIIFTFIWAFVIAILFTTTTYRDIDFTLVSNRLTSNLSNIGYLLTISLAGGIGAMLLTFVLKIIVFFMRGAENLTIQNFFLTPYELVIGILAVTFYMILVMSIGYFFGMIAQINRIFVVLIPTFIFGGMLYEARLKSPDNSIVVSVVQFFVQESSFAVFVLKVLMTAAVFFACATLLSDRLEVRK</sequence>
<proteinExistence type="predicted"/>
<evidence type="ECO:0000256" key="1">
    <source>
        <dbReference type="SAM" id="Phobius"/>
    </source>
</evidence>
<keyword evidence="3" id="KW-1185">Reference proteome</keyword>
<keyword evidence="1" id="KW-0812">Transmembrane</keyword>
<feature type="transmembrane region" description="Helical" evidence="1">
    <location>
        <begin position="66"/>
        <end position="87"/>
    </location>
</feature>
<evidence type="ECO:0000313" key="3">
    <source>
        <dbReference type="Proteomes" id="UP000094296"/>
    </source>
</evidence>
<comment type="caution">
    <text evidence="2">The sequence shown here is derived from an EMBL/GenBank/DDBJ whole genome shotgun (WGS) entry which is preliminary data.</text>
</comment>
<feature type="transmembrane region" description="Helical" evidence="1">
    <location>
        <begin position="179"/>
        <end position="197"/>
    </location>
</feature>
<dbReference type="AlphaFoldDB" id="A0A1E5G1A8"/>
<gene>
    <name evidence="2" type="ORF">BHF68_08200</name>
</gene>
<feature type="transmembrane region" description="Helical" evidence="1">
    <location>
        <begin position="108"/>
        <end position="132"/>
    </location>
</feature>
<protein>
    <recommendedName>
        <fullName evidence="4">ABC transporter permease</fullName>
    </recommendedName>
</protein>
<feature type="transmembrane region" description="Helical" evidence="1">
    <location>
        <begin position="23"/>
        <end position="46"/>
    </location>
</feature>
<organism evidence="2 3">
    <name type="scientific">Desulfuribacillus alkaliarsenatis</name>
    <dbReference type="NCBI Taxonomy" id="766136"/>
    <lineage>
        <taxon>Bacteria</taxon>
        <taxon>Bacillati</taxon>
        <taxon>Bacillota</taxon>
        <taxon>Desulfuribacillia</taxon>
        <taxon>Desulfuribacillales</taxon>
        <taxon>Desulfuribacillaceae</taxon>
        <taxon>Desulfuribacillus</taxon>
    </lineage>
</organism>
<dbReference type="EMBL" id="MIJE01000031">
    <property type="protein sequence ID" value="OEF96614.1"/>
    <property type="molecule type" value="Genomic_DNA"/>
</dbReference>
<reference evidence="2 3" key="1">
    <citation type="submission" date="2016-09" db="EMBL/GenBank/DDBJ databases">
        <title>Draft genome sequence for the type strain of Desulfuribacillus alkaliarsenatis AHT28, an obligately anaerobic, sulfidogenic bacterium isolated from Russian soda lake sediments.</title>
        <authorList>
            <person name="Abin C.A."/>
            <person name="Hollibaugh J.T."/>
        </authorList>
    </citation>
    <scope>NUCLEOTIDE SEQUENCE [LARGE SCALE GENOMIC DNA]</scope>
    <source>
        <strain evidence="2 3">AHT28</strain>
    </source>
</reference>